<dbReference type="PANTHER" id="PTHR14859">
    <property type="entry name" value="CALCOFLUOR WHITE HYPERSENSITIVE PROTEIN PRECURSOR"/>
    <property type="match status" value="1"/>
</dbReference>
<protein>
    <recommendedName>
        <fullName evidence="2">Endonuclease/exonuclease/phosphatase domain-containing protein</fullName>
    </recommendedName>
</protein>
<evidence type="ECO:0000313" key="4">
    <source>
        <dbReference type="Proteomes" id="UP001321475"/>
    </source>
</evidence>
<dbReference type="SUPFAM" id="SSF56219">
    <property type="entry name" value="DNase I-like"/>
    <property type="match status" value="1"/>
</dbReference>
<reference evidence="4" key="1">
    <citation type="journal article" date="2019" name="Int. J. Syst. Evol. Microbiol.">
        <title>The Global Catalogue of Microorganisms (GCM) 10K type strain sequencing project: providing services to taxonomists for standard genome sequencing and annotation.</title>
        <authorList>
            <consortium name="The Broad Institute Genomics Platform"/>
            <consortium name="The Broad Institute Genome Sequencing Center for Infectious Disease"/>
            <person name="Wu L."/>
            <person name="Ma J."/>
        </authorList>
    </citation>
    <scope>NUCLEOTIDE SEQUENCE [LARGE SCALE GENOMIC DNA]</scope>
    <source>
        <strain evidence="4">NBRC 108565</strain>
    </source>
</reference>
<keyword evidence="4" id="KW-1185">Reference proteome</keyword>
<sequence length="256" mass="27549">MRIATFNVQHGRASDDASPDALGATRTTDASLARFEDAVAALDADVLALQEVEVGRRRSAGADLTLIAARATGAVAHRFVPTVRYRSLTGHESAYGIAIVSRLPVSEWHELHMPGLRLPRLRRTRRPPGLRVVGEEPRAAVAAVVASDDGPVTVVATHLSVRSPRNTDQLHVIHAWAARFPRPLVLAGDLNLRPGSPERITGWRSLAEAPTYPVTRPRAQIDHLLADGPITAGRAGRAPRTGVSDHRPLVAEVRIG</sequence>
<dbReference type="Pfam" id="PF03372">
    <property type="entry name" value="Exo_endo_phos"/>
    <property type="match status" value="1"/>
</dbReference>
<accession>A0ABM8G2I0</accession>
<dbReference type="InterPro" id="IPR051916">
    <property type="entry name" value="GPI-anchor_lipid_remodeler"/>
</dbReference>
<feature type="domain" description="Endonuclease/exonuclease/phosphatase" evidence="2">
    <location>
        <begin position="4"/>
        <end position="246"/>
    </location>
</feature>
<dbReference type="RefSeq" id="WP_286219311.1">
    <property type="nucleotide sequence ID" value="NZ_AP027729.1"/>
</dbReference>
<dbReference type="InterPro" id="IPR005135">
    <property type="entry name" value="Endo/exonuclease/phosphatase"/>
</dbReference>
<organism evidence="3 4">
    <name type="scientific">Paraoerskovia sediminicola</name>
    <dbReference type="NCBI Taxonomy" id="1138587"/>
    <lineage>
        <taxon>Bacteria</taxon>
        <taxon>Bacillati</taxon>
        <taxon>Actinomycetota</taxon>
        <taxon>Actinomycetes</taxon>
        <taxon>Micrococcales</taxon>
        <taxon>Cellulomonadaceae</taxon>
        <taxon>Paraoerskovia</taxon>
    </lineage>
</organism>
<evidence type="ECO:0000313" key="3">
    <source>
        <dbReference type="EMBL" id="BDZ42323.1"/>
    </source>
</evidence>
<proteinExistence type="predicted"/>
<dbReference type="EMBL" id="AP027729">
    <property type="protein sequence ID" value="BDZ42323.1"/>
    <property type="molecule type" value="Genomic_DNA"/>
</dbReference>
<gene>
    <name evidence="3" type="ORF">GCM10025865_16220</name>
</gene>
<dbReference type="Gene3D" id="3.60.10.10">
    <property type="entry name" value="Endonuclease/exonuclease/phosphatase"/>
    <property type="match status" value="1"/>
</dbReference>
<feature type="region of interest" description="Disordered" evidence="1">
    <location>
        <begin position="1"/>
        <end position="23"/>
    </location>
</feature>
<dbReference type="PANTHER" id="PTHR14859:SF15">
    <property type="entry name" value="ENDONUCLEASE_EXONUCLEASE_PHOSPHATASE DOMAIN-CONTAINING PROTEIN"/>
    <property type="match status" value="1"/>
</dbReference>
<name>A0ABM8G2I0_9CELL</name>
<evidence type="ECO:0000256" key="1">
    <source>
        <dbReference type="SAM" id="MobiDB-lite"/>
    </source>
</evidence>
<dbReference type="InterPro" id="IPR036691">
    <property type="entry name" value="Endo/exonu/phosph_ase_sf"/>
</dbReference>
<dbReference type="Proteomes" id="UP001321475">
    <property type="component" value="Chromosome"/>
</dbReference>
<evidence type="ECO:0000259" key="2">
    <source>
        <dbReference type="Pfam" id="PF03372"/>
    </source>
</evidence>